<dbReference type="Pfam" id="PF13561">
    <property type="entry name" value="adh_short_C2"/>
    <property type="match status" value="1"/>
</dbReference>
<dbReference type="InterPro" id="IPR020904">
    <property type="entry name" value="Sc_DH/Rdtase_CS"/>
</dbReference>
<evidence type="ECO:0000256" key="2">
    <source>
        <dbReference type="ARBA" id="ARBA00023002"/>
    </source>
</evidence>
<dbReference type="RefSeq" id="WP_158539963.1">
    <property type="nucleotide sequence ID" value="NZ_QJSP01000008.1"/>
</dbReference>
<accession>A0A318RGV6</accession>
<comment type="caution">
    <text evidence="5">The sequence shown here is derived from an EMBL/GenBank/DDBJ whole genome shotgun (WGS) entry which is preliminary data.</text>
</comment>
<dbReference type="PRINTS" id="PR00080">
    <property type="entry name" value="SDRFAMILY"/>
</dbReference>
<comment type="similarity">
    <text evidence="1">Belongs to the short-chain dehydrogenases/reductases (SDR) family.</text>
</comment>
<keyword evidence="3" id="KW-0520">NAD</keyword>
<evidence type="ECO:0000313" key="6">
    <source>
        <dbReference type="Proteomes" id="UP000247591"/>
    </source>
</evidence>
<evidence type="ECO:0000256" key="3">
    <source>
        <dbReference type="ARBA" id="ARBA00023027"/>
    </source>
</evidence>
<dbReference type="Proteomes" id="UP000247591">
    <property type="component" value="Unassembled WGS sequence"/>
</dbReference>
<dbReference type="PANTHER" id="PTHR24321:SF8">
    <property type="entry name" value="ESTRADIOL 17-BETA-DEHYDROGENASE 8-RELATED"/>
    <property type="match status" value="1"/>
</dbReference>
<protein>
    <submittedName>
        <fullName evidence="5">3-oxoacyl-[acyl-carrier protein] reductase</fullName>
    </submittedName>
</protein>
<dbReference type="InterPro" id="IPR057326">
    <property type="entry name" value="KR_dom"/>
</dbReference>
<dbReference type="PRINTS" id="PR00081">
    <property type="entry name" value="GDHRDH"/>
</dbReference>
<organism evidence="5 6">
    <name type="scientific">Williamsia limnetica</name>
    <dbReference type="NCBI Taxonomy" id="882452"/>
    <lineage>
        <taxon>Bacteria</taxon>
        <taxon>Bacillati</taxon>
        <taxon>Actinomycetota</taxon>
        <taxon>Actinomycetes</taxon>
        <taxon>Mycobacteriales</taxon>
        <taxon>Nocardiaceae</taxon>
        <taxon>Williamsia</taxon>
    </lineage>
</organism>
<dbReference type="AlphaFoldDB" id="A0A318RGV6"/>
<name>A0A318RGV6_WILLI</name>
<reference evidence="5 6" key="1">
    <citation type="submission" date="2018-06" db="EMBL/GenBank/DDBJ databases">
        <title>Genomic Encyclopedia of Type Strains, Phase IV (KMG-IV): sequencing the most valuable type-strain genomes for metagenomic binning, comparative biology and taxonomic classification.</title>
        <authorList>
            <person name="Goeker M."/>
        </authorList>
    </citation>
    <scope>NUCLEOTIDE SEQUENCE [LARGE SCALE GENOMIC DNA]</scope>
    <source>
        <strain evidence="5 6">DSM 45521</strain>
    </source>
</reference>
<gene>
    <name evidence="5" type="ORF">DFR67_10818</name>
</gene>
<dbReference type="SMART" id="SM00822">
    <property type="entry name" value="PKS_KR"/>
    <property type="match status" value="1"/>
</dbReference>
<dbReference type="PROSITE" id="PS00061">
    <property type="entry name" value="ADH_SHORT"/>
    <property type="match status" value="1"/>
</dbReference>
<dbReference type="SUPFAM" id="SSF51735">
    <property type="entry name" value="NAD(P)-binding Rossmann-fold domains"/>
    <property type="match status" value="1"/>
</dbReference>
<dbReference type="OrthoDB" id="286404at2"/>
<keyword evidence="2" id="KW-0560">Oxidoreductase</keyword>
<dbReference type="FunFam" id="3.40.50.720:FF:000084">
    <property type="entry name" value="Short-chain dehydrogenase reductase"/>
    <property type="match status" value="1"/>
</dbReference>
<feature type="domain" description="Ketoreductase" evidence="4">
    <location>
        <begin position="10"/>
        <end position="191"/>
    </location>
</feature>
<keyword evidence="6" id="KW-1185">Reference proteome</keyword>
<evidence type="ECO:0000256" key="1">
    <source>
        <dbReference type="ARBA" id="ARBA00006484"/>
    </source>
</evidence>
<dbReference type="InterPro" id="IPR002347">
    <property type="entry name" value="SDR_fam"/>
</dbReference>
<evidence type="ECO:0000313" key="5">
    <source>
        <dbReference type="EMBL" id="PYE16267.1"/>
    </source>
</evidence>
<dbReference type="PANTHER" id="PTHR24321">
    <property type="entry name" value="DEHYDROGENASES, SHORT CHAIN"/>
    <property type="match status" value="1"/>
</dbReference>
<dbReference type="InterPro" id="IPR036291">
    <property type="entry name" value="NAD(P)-bd_dom_sf"/>
</dbReference>
<dbReference type="CDD" id="cd05233">
    <property type="entry name" value="SDR_c"/>
    <property type="match status" value="1"/>
</dbReference>
<sequence>MIDAFLVADKVALITGGGGGIGQESAIVLAAAGARVLATDIDEQGLQQTRRRAEDQGLAIETCTVDVSDPTAISDVVDDVVAHHGRLDILVNAARIMIMRNALDVTPDELETVFRINVGGTFFSCQAAGRVMKPGSSIVNLTSSIQDRTSPGRITYAISKGGVAQLTRTFALELGPAGVRVNAIAPGWVETGMTDQHWTHADGTIDHDQREKYVAMMTTASPLGVVGTTRDVALSVLQLASDAGAFITGQVVRINGGSFMA</sequence>
<dbReference type="EMBL" id="QJSP01000008">
    <property type="protein sequence ID" value="PYE16267.1"/>
    <property type="molecule type" value="Genomic_DNA"/>
</dbReference>
<dbReference type="GO" id="GO:0016491">
    <property type="term" value="F:oxidoreductase activity"/>
    <property type="evidence" value="ECO:0007669"/>
    <property type="project" value="UniProtKB-KW"/>
</dbReference>
<dbReference type="Gene3D" id="3.40.50.720">
    <property type="entry name" value="NAD(P)-binding Rossmann-like Domain"/>
    <property type="match status" value="1"/>
</dbReference>
<proteinExistence type="inferred from homology"/>
<evidence type="ECO:0000259" key="4">
    <source>
        <dbReference type="SMART" id="SM00822"/>
    </source>
</evidence>